<feature type="domain" description="HTH CENPB-type" evidence="6">
    <location>
        <begin position="532"/>
        <end position="593"/>
    </location>
</feature>
<dbReference type="STRING" id="1658174.A0A1J9Q542"/>
<dbReference type="InterPro" id="IPR016197">
    <property type="entry name" value="Chromo-like_dom_sf"/>
</dbReference>
<dbReference type="Pfam" id="PF00385">
    <property type="entry name" value="Chromo"/>
    <property type="match status" value="1"/>
</dbReference>
<dbReference type="GO" id="GO:0006338">
    <property type="term" value="P:chromatin remodeling"/>
    <property type="evidence" value="ECO:0007669"/>
    <property type="project" value="UniProtKB-ARBA"/>
</dbReference>
<dbReference type="OrthoDB" id="4504104at2759"/>
<feature type="non-terminal residue" evidence="7">
    <location>
        <position position="593"/>
    </location>
</feature>
<accession>A0A1J9Q542</accession>
<dbReference type="PANTHER" id="PTHR46148:SF60">
    <property type="entry name" value="CHROMO DOMAIN-CONTAINING PROTEIN"/>
    <property type="match status" value="1"/>
</dbReference>
<keyword evidence="3" id="KW-0539">Nucleus</keyword>
<dbReference type="InterPro" id="IPR007889">
    <property type="entry name" value="HTH_Psq"/>
</dbReference>
<dbReference type="Gene3D" id="1.10.10.60">
    <property type="entry name" value="Homeodomain-like"/>
    <property type="match status" value="1"/>
</dbReference>
<dbReference type="AlphaFoldDB" id="A0A1J9Q542"/>
<comment type="caution">
    <text evidence="7">The sequence shown here is derived from an EMBL/GenBank/DDBJ whole genome shotgun (WGS) entry which is preliminary data.</text>
</comment>
<reference evidence="7 8" key="1">
    <citation type="submission" date="2015-08" db="EMBL/GenBank/DDBJ databases">
        <title>Emmonsia species relationships and genome sequence.</title>
        <authorList>
            <person name="Cuomo C.A."/>
            <person name="Schwartz I.S."/>
            <person name="Kenyon C."/>
            <person name="De Hoog G.S."/>
            <person name="Govender N.P."/>
            <person name="Botha A."/>
            <person name="Moreno L."/>
            <person name="De Vries M."/>
            <person name="Munoz J.F."/>
            <person name="Stielow J.B."/>
        </authorList>
    </citation>
    <scope>NUCLEOTIDE SEQUENCE [LARGE SCALE GENOMIC DNA]</scope>
    <source>
        <strain evidence="7 8">EI222</strain>
    </source>
</reference>
<proteinExistence type="predicted"/>
<evidence type="ECO:0000256" key="2">
    <source>
        <dbReference type="ARBA" id="ARBA00023125"/>
    </source>
</evidence>
<feature type="compositionally biased region" description="Low complexity" evidence="4">
    <location>
        <begin position="226"/>
        <end position="241"/>
    </location>
</feature>
<dbReference type="Pfam" id="PF03221">
    <property type="entry name" value="HTH_Tnp_Tc5"/>
    <property type="match status" value="1"/>
</dbReference>
<keyword evidence="8" id="KW-1185">Reference proteome</keyword>
<feature type="region of interest" description="Disordered" evidence="4">
    <location>
        <begin position="119"/>
        <end position="202"/>
    </location>
</feature>
<dbReference type="Proteomes" id="UP000242791">
    <property type="component" value="Unassembled WGS sequence"/>
</dbReference>
<dbReference type="CDD" id="cd00024">
    <property type="entry name" value="CD_CSD"/>
    <property type="match status" value="1"/>
</dbReference>
<dbReference type="Gene3D" id="2.40.50.40">
    <property type="match status" value="1"/>
</dbReference>
<dbReference type="PANTHER" id="PTHR46148">
    <property type="entry name" value="CHROMO DOMAIN-CONTAINING PROTEIN"/>
    <property type="match status" value="1"/>
</dbReference>
<feature type="compositionally biased region" description="Pro residues" evidence="4">
    <location>
        <begin position="185"/>
        <end position="194"/>
    </location>
</feature>
<comment type="subunit">
    <text evidence="1">Component of the NuA4 histone acetyltransferase complex.</text>
</comment>
<feature type="compositionally biased region" description="Basic and acidic residues" evidence="4">
    <location>
        <begin position="148"/>
        <end position="158"/>
    </location>
</feature>
<dbReference type="PROSITE" id="PS50013">
    <property type="entry name" value="CHROMO_2"/>
    <property type="match status" value="1"/>
</dbReference>
<feature type="domain" description="Chromo" evidence="5">
    <location>
        <begin position="439"/>
        <end position="501"/>
    </location>
</feature>
<name>A0A1J9Q542_9EURO</name>
<evidence type="ECO:0000313" key="7">
    <source>
        <dbReference type="EMBL" id="OJD11044.1"/>
    </source>
</evidence>
<evidence type="ECO:0008006" key="9">
    <source>
        <dbReference type="Google" id="ProtNLM"/>
    </source>
</evidence>
<evidence type="ECO:0000256" key="1">
    <source>
        <dbReference type="ARBA" id="ARBA00011353"/>
    </source>
</evidence>
<evidence type="ECO:0000256" key="4">
    <source>
        <dbReference type="SAM" id="MobiDB-lite"/>
    </source>
</evidence>
<dbReference type="InterPro" id="IPR006600">
    <property type="entry name" value="HTH_CenpB_DNA-bd_dom"/>
</dbReference>
<feature type="compositionally biased region" description="Basic residues" evidence="4">
    <location>
        <begin position="279"/>
        <end position="293"/>
    </location>
</feature>
<dbReference type="GO" id="GO:0003677">
    <property type="term" value="F:DNA binding"/>
    <property type="evidence" value="ECO:0007669"/>
    <property type="project" value="UniProtKB-KW"/>
</dbReference>
<dbReference type="InterPro" id="IPR009057">
    <property type="entry name" value="Homeodomain-like_sf"/>
</dbReference>
<dbReference type="InterPro" id="IPR000953">
    <property type="entry name" value="Chromo/chromo_shadow_dom"/>
</dbReference>
<feature type="region of interest" description="Disordered" evidence="4">
    <location>
        <begin position="215"/>
        <end position="320"/>
    </location>
</feature>
<protein>
    <recommendedName>
        <fullName evidence="9">Chromo domain-containing protein</fullName>
    </recommendedName>
</protein>
<organism evidence="7 8">
    <name type="scientific">Blastomyces percursus</name>
    <dbReference type="NCBI Taxonomy" id="1658174"/>
    <lineage>
        <taxon>Eukaryota</taxon>
        <taxon>Fungi</taxon>
        <taxon>Dikarya</taxon>
        <taxon>Ascomycota</taxon>
        <taxon>Pezizomycotina</taxon>
        <taxon>Eurotiomycetes</taxon>
        <taxon>Eurotiomycetidae</taxon>
        <taxon>Onygenales</taxon>
        <taxon>Ajellomycetaceae</taxon>
        <taxon>Blastomyces</taxon>
    </lineage>
</organism>
<evidence type="ECO:0000259" key="5">
    <source>
        <dbReference type="PROSITE" id="PS50013"/>
    </source>
</evidence>
<dbReference type="EMBL" id="LGTZ01002824">
    <property type="protein sequence ID" value="OJD11044.1"/>
    <property type="molecule type" value="Genomic_DNA"/>
</dbReference>
<evidence type="ECO:0000259" key="6">
    <source>
        <dbReference type="PROSITE" id="PS51253"/>
    </source>
</evidence>
<dbReference type="SUPFAM" id="SSF46689">
    <property type="entry name" value="Homeodomain-like"/>
    <property type="match status" value="1"/>
</dbReference>
<evidence type="ECO:0000313" key="8">
    <source>
        <dbReference type="Proteomes" id="UP000242791"/>
    </source>
</evidence>
<dbReference type="Pfam" id="PF24626">
    <property type="entry name" value="SH3_Tf2-1"/>
    <property type="match status" value="1"/>
</dbReference>
<gene>
    <name evidence="7" type="ORF">ACJ73_09625</name>
</gene>
<keyword evidence="2" id="KW-0238">DNA-binding</keyword>
<dbReference type="SUPFAM" id="SSF54160">
    <property type="entry name" value="Chromo domain-like"/>
    <property type="match status" value="1"/>
</dbReference>
<sequence>METAQAQQDPTDPERYTKAQFKNDCALLLLYKDDFAAGRSLHLLGLTSQRDFGRAEGIILSLSENSRNEAFTKAHATQGRSTGSTSTIPRFRQWLDRFRKGPQQQDGSYMFFPPLHPSFAAAASPQSDRNPDFPMQSPRPRSNSQDRQVIHDRVDRFHGSNNLRPLFVGDTRNDVSDLPTRNLPPSAPTQPTPPDSQNLPASRTLQDNLHCTTQQSFGSLPRRPHPNNNSRNNSAASDPSPVTMPAETEQPSTRSQRSTRHPSNPASDPSDSSSDPGRRAHRRRSSHRRRRSRSSSTGRDRHFRHRHRDDADRRHRPLDTLPLKSYMAKVPPANLSSVTHTTQPNNFFTLANLSALRLVRKGKYGYSLPSMSALSPILAGPFDIIERVGPLAYRLSLPPELDSIHPVVSVLHLEKFEKDPFGRPHPIPPTEIINGIPRNEIEQIIAERKDAEDGTPLLLARWAGYPDAPDSWEPRSHLMEDCPRLVRLFDKEQRRRRRQNGQISSVRAASKLYSVPRTTLGYRIQGRTTRVDTPSKHRKLSPTEEESLVQWILVMDERGQPPRVGTVREMANILLANRDPSAEARPPTVGKSW</sequence>
<feature type="compositionally biased region" description="Low complexity" evidence="4">
    <location>
        <begin position="262"/>
        <end position="275"/>
    </location>
</feature>
<dbReference type="Pfam" id="PF05225">
    <property type="entry name" value="HTH_psq"/>
    <property type="match status" value="1"/>
</dbReference>
<dbReference type="VEuPathDB" id="FungiDB:ACJ73_09625"/>
<dbReference type="InterPro" id="IPR056924">
    <property type="entry name" value="SH3_Tf2-1"/>
</dbReference>
<dbReference type="InterPro" id="IPR023780">
    <property type="entry name" value="Chromo_domain"/>
</dbReference>
<evidence type="ECO:0000256" key="3">
    <source>
        <dbReference type="ARBA" id="ARBA00023242"/>
    </source>
</evidence>
<dbReference type="PROSITE" id="PS51253">
    <property type="entry name" value="HTH_CENPB"/>
    <property type="match status" value="1"/>
</dbReference>